<dbReference type="InterPro" id="IPR013974">
    <property type="entry name" value="SAF"/>
</dbReference>
<dbReference type="EMBL" id="QKZT01000015">
    <property type="protein sequence ID" value="PZX49410.1"/>
    <property type="molecule type" value="Genomic_DNA"/>
</dbReference>
<dbReference type="Proteomes" id="UP000248882">
    <property type="component" value="Unassembled WGS sequence"/>
</dbReference>
<evidence type="ECO:0000313" key="5">
    <source>
        <dbReference type="Proteomes" id="UP000248882"/>
    </source>
</evidence>
<reference evidence="4 5" key="1">
    <citation type="submission" date="2018-06" db="EMBL/GenBank/DDBJ databases">
        <title>Genomic Encyclopedia of Archaeal and Bacterial Type Strains, Phase II (KMG-II): from individual species to whole genera.</title>
        <authorList>
            <person name="Goeker M."/>
        </authorList>
    </citation>
    <scope>NUCLEOTIDE SEQUENCE [LARGE SCALE GENOMIC DNA]</scope>
    <source>
        <strain evidence="4 5">DSM 19830</strain>
    </source>
</reference>
<dbReference type="Pfam" id="PF08666">
    <property type="entry name" value="SAF"/>
    <property type="match status" value="1"/>
</dbReference>
<gene>
    <name evidence="4" type="ORF">LV85_03201</name>
</gene>
<dbReference type="InterPro" id="IPR044144">
    <property type="entry name" value="SAF_UxaA/GarD"/>
</dbReference>
<evidence type="ECO:0000256" key="2">
    <source>
        <dbReference type="ARBA" id="ARBA00023239"/>
    </source>
</evidence>
<dbReference type="Pfam" id="PF20629">
    <property type="entry name" value="GD_AH_C"/>
    <property type="match status" value="1"/>
</dbReference>
<keyword evidence="4" id="KW-0378">Hydrolase</keyword>
<dbReference type="AlphaFoldDB" id="A0A2W7QTL6"/>
<evidence type="ECO:0000256" key="1">
    <source>
        <dbReference type="ARBA" id="ARBA00010986"/>
    </source>
</evidence>
<dbReference type="PANTHER" id="PTHR30536">
    <property type="entry name" value="ALTRONATE/GALACTARATE DEHYDRATASE"/>
    <property type="match status" value="1"/>
</dbReference>
<comment type="similarity">
    <text evidence="1">Belongs to the UxaA family.</text>
</comment>
<evidence type="ECO:0000259" key="3">
    <source>
        <dbReference type="SMART" id="SM00858"/>
    </source>
</evidence>
<feature type="domain" description="SAF" evidence="3">
    <location>
        <begin position="12"/>
        <end position="83"/>
    </location>
</feature>
<dbReference type="CDD" id="cd11613">
    <property type="entry name" value="SAF_AH_GD"/>
    <property type="match status" value="1"/>
</dbReference>
<dbReference type="PANTHER" id="PTHR30536:SF5">
    <property type="entry name" value="ALTRONATE DEHYDRATASE"/>
    <property type="match status" value="1"/>
</dbReference>
<dbReference type="SMART" id="SM00858">
    <property type="entry name" value="SAF"/>
    <property type="match status" value="1"/>
</dbReference>
<accession>A0A2W7QTL6</accession>
<dbReference type="Gene3D" id="2.30.130.110">
    <property type="match status" value="1"/>
</dbReference>
<evidence type="ECO:0000313" key="4">
    <source>
        <dbReference type="EMBL" id="PZX49410.1"/>
    </source>
</evidence>
<dbReference type="GO" id="GO:0016829">
    <property type="term" value="F:lyase activity"/>
    <property type="evidence" value="ECO:0007669"/>
    <property type="project" value="UniProtKB-KW"/>
</dbReference>
<proteinExistence type="inferred from homology"/>
<dbReference type="OrthoDB" id="9804574at2"/>
<organism evidence="4 5">
    <name type="scientific">Algoriphagus chordae</name>
    <dbReference type="NCBI Taxonomy" id="237019"/>
    <lineage>
        <taxon>Bacteria</taxon>
        <taxon>Pseudomonadati</taxon>
        <taxon>Bacteroidota</taxon>
        <taxon>Cytophagia</taxon>
        <taxon>Cytophagales</taxon>
        <taxon>Cyclobacteriaceae</taxon>
        <taxon>Algoriphagus</taxon>
    </lineage>
</organism>
<name>A0A2W7QTL6_9BACT</name>
<dbReference type="InterPro" id="IPR007392">
    <property type="entry name" value="GD_AH_second"/>
</dbReference>
<protein>
    <submittedName>
        <fullName evidence="4">Altronate hydrolase</fullName>
    </submittedName>
</protein>
<keyword evidence="5" id="KW-1185">Reference proteome</keyword>
<dbReference type="InterPro" id="IPR048332">
    <property type="entry name" value="GD_AH_C"/>
</dbReference>
<comment type="caution">
    <text evidence="4">The sequence shown here is derived from an EMBL/GenBank/DDBJ whole genome shotgun (WGS) entry which is preliminary data.</text>
</comment>
<dbReference type="Pfam" id="PF04295">
    <property type="entry name" value="GD_AH_second"/>
    <property type="match status" value="1"/>
</dbReference>
<dbReference type="GO" id="GO:0016787">
    <property type="term" value="F:hydrolase activity"/>
    <property type="evidence" value="ECO:0007669"/>
    <property type="project" value="UniProtKB-KW"/>
</dbReference>
<keyword evidence="2" id="KW-0456">Lyase</keyword>
<dbReference type="RefSeq" id="WP_111321200.1">
    <property type="nucleotide sequence ID" value="NZ_QKZT01000015.1"/>
</dbReference>
<dbReference type="InterPro" id="IPR052172">
    <property type="entry name" value="UxaA_altronate/galactarate_dh"/>
</dbReference>
<dbReference type="GO" id="GO:0019698">
    <property type="term" value="P:D-galacturonate catabolic process"/>
    <property type="evidence" value="ECO:0007669"/>
    <property type="project" value="TreeGrafter"/>
</dbReference>
<sequence length="548" mass="59068">MNHKTLQIHPKDNVLVALQDLPAGEIVEHNNLKITLKDSIPAKHKFAINELKVGDQVFMYGGIVGKALFKIPSGGVLSTQNVTHEAEDFGKKTGDYLWDAPDISKFKDKTFMGFHRPDGQVGTGNYWLVIPMVFCENRNVDIIKDAFVEELGFGKPNPFKKMVKELASLYKSGQSRSFDTVSVETLVEKTEERLFENIDGIKFLNHQVGCGGTRTDSQALCALIAGYINNPNVAGATILSLGCQNAQSSFMEEKLRLINPDFKKTLIILEQQVEGTEQQLLTRAIKETFVGMAEANTQSRESAPLSKLVVGLECGGSDGFSGISANPSVGYAADLIVALGGTAILSEFPELCGVEQELINRCVSDEKAERFSSLMRLYAAAAEATGSGFDMNPSPGNIKDGLITDAMKSSGAAKKGGTSPVTDVLDYGEYVNTPGLNLLCTPGNDVESTTAMAGAGANMILFTTGLGTPTGNPVTPVIKVSSNHKLSERMPDIIDINTGFVISGEKNIQQMGEEILEKVIRVASGEEKSKAMILGQDDFIPWKRGVSL</sequence>